<reference evidence="3" key="1">
    <citation type="submission" date="2016-10" db="EMBL/GenBank/DDBJ databases">
        <authorList>
            <person name="Varghese N."/>
            <person name="Submissions S."/>
        </authorList>
    </citation>
    <scope>NUCLEOTIDE SEQUENCE [LARGE SCALE GENOMIC DNA]</scope>
    <source>
        <strain evidence="3">CGMCC 1.8911</strain>
    </source>
</reference>
<dbReference type="SMART" id="SM00382">
    <property type="entry name" value="AAA"/>
    <property type="match status" value="1"/>
</dbReference>
<dbReference type="InterPro" id="IPR052934">
    <property type="entry name" value="Methyl-DNA_Rec/Restrict_Enz"/>
</dbReference>
<protein>
    <submittedName>
        <fullName evidence="2">5-methylcytosine-specific restriction enzyme B</fullName>
    </submittedName>
</protein>
<dbReference type="RefSeq" id="WP_256333962.1">
    <property type="nucleotide sequence ID" value="NZ_FNFI01000005.1"/>
</dbReference>
<dbReference type="PANTHER" id="PTHR37291:SF1">
    <property type="entry name" value="TYPE IV METHYL-DIRECTED RESTRICTION ENZYME ECOKMCRB SUBUNIT"/>
    <property type="match status" value="1"/>
</dbReference>
<dbReference type="STRING" id="586411.SAMN05216187_1055"/>
<dbReference type="CDD" id="cd00009">
    <property type="entry name" value="AAA"/>
    <property type="match status" value="1"/>
</dbReference>
<dbReference type="GO" id="GO:0005524">
    <property type="term" value="F:ATP binding"/>
    <property type="evidence" value="ECO:0007669"/>
    <property type="project" value="InterPro"/>
</dbReference>
<dbReference type="Gene3D" id="3.40.50.300">
    <property type="entry name" value="P-loop containing nucleotide triphosphate hydrolases"/>
    <property type="match status" value="1"/>
</dbReference>
<dbReference type="InterPro" id="IPR003593">
    <property type="entry name" value="AAA+_ATPase"/>
</dbReference>
<dbReference type="Proteomes" id="UP000242700">
    <property type="component" value="Unassembled WGS sequence"/>
</dbReference>
<evidence type="ECO:0000313" key="3">
    <source>
        <dbReference type="Proteomes" id="UP000242700"/>
    </source>
</evidence>
<dbReference type="InterPro" id="IPR027417">
    <property type="entry name" value="P-loop_NTPase"/>
</dbReference>
<name>A0A1G8ZAN3_9STAP</name>
<evidence type="ECO:0000313" key="2">
    <source>
        <dbReference type="EMBL" id="SDK12077.1"/>
    </source>
</evidence>
<accession>A0A1G8ZAN3</accession>
<evidence type="ECO:0000259" key="1">
    <source>
        <dbReference type="SMART" id="SM00382"/>
    </source>
</evidence>
<organism evidence="2 3">
    <name type="scientific">Jeotgalicoccus aerolatus</name>
    <dbReference type="NCBI Taxonomy" id="709510"/>
    <lineage>
        <taxon>Bacteria</taxon>
        <taxon>Bacillati</taxon>
        <taxon>Bacillota</taxon>
        <taxon>Bacilli</taxon>
        <taxon>Bacillales</taxon>
        <taxon>Staphylococcaceae</taxon>
        <taxon>Jeotgalicoccus</taxon>
    </lineage>
</organism>
<dbReference type="GO" id="GO:0016887">
    <property type="term" value="F:ATP hydrolysis activity"/>
    <property type="evidence" value="ECO:0007669"/>
    <property type="project" value="InterPro"/>
</dbReference>
<dbReference type="EMBL" id="FNFI01000005">
    <property type="protein sequence ID" value="SDK12077.1"/>
    <property type="molecule type" value="Genomic_DNA"/>
</dbReference>
<gene>
    <name evidence="2" type="ORF">SAMN05216187_1055</name>
</gene>
<dbReference type="AlphaFoldDB" id="A0A1G8ZAN3"/>
<dbReference type="PANTHER" id="PTHR37291">
    <property type="entry name" value="5-METHYLCYTOSINE-SPECIFIC RESTRICTION ENZYME B"/>
    <property type="match status" value="1"/>
</dbReference>
<feature type="domain" description="AAA+ ATPase" evidence="1">
    <location>
        <begin position="446"/>
        <end position="631"/>
    </location>
</feature>
<dbReference type="SUPFAM" id="SSF52540">
    <property type="entry name" value="P-loop containing nucleoside triphosphate hydrolases"/>
    <property type="match status" value="1"/>
</dbReference>
<sequence length="727" mass="85204">MSNYKNKNFFFVGSAIDGTDYTSDFIENNKWKFGWESREDTDQYQLLRTYYDQMNEGDYIVLKSSYTRKIDLPFPNPNNQFASVMRIKAVGIIQENIGDGHTVKVEWIKDYRTTNKEWYFNTSRETIWMLDYNSELSSQLIEFSLNNEKQDYNYFLNIEYWRNHFFTDDQYEEYKVGQDDSPSDSNFIWIEFYQELADKLLLYSSDRQALIKKIEDTYESIGMKLPTLEKDRNIIDIDPFTIFALFNKGITDANRIKIITGFKEEFSISSDVPDSFNGIPVVNNMAATFYYFIDDREKNDIDNLWSIFTAAVKYDEKPSEESMKNFIIAFDRTLQQRGIRWNLTMGLYWIRPKRFINLDGVNRKFILNHDNLPSELIDKLNGLSKMPNGDKYLKIIKNVKNSLENGHYNYKNFPELSYQAWISNGELPEEEPESVEYSEYAGKLTSSKNIIFRGAPGTGKTYLARSIAAEIVSGGESRSFSDLEDFQKENIEFIQFHPSYDYTDFVEGFRPEVDAETDEMLYKVKSGVFKRFISRALRKSKEKFVFIIDEINRGEISKIFGELFFAIDPSYRGKQGAVKTQYASGDENSMFYVPDNVYIIGTMNDIDRSVESFDFAMRRRFRFIEITADSQIAMLDGRVDDYSKAAEHMQRLNHAISEVDGLNSHYHIGPSYFLKLKEIDNNYDLLWQDYLEPLLEEYVRGFFDEASILAGLKDAYYGIHPVNEYEN</sequence>
<dbReference type="InterPro" id="IPR011704">
    <property type="entry name" value="ATPase_dyneun-rel_AAA"/>
</dbReference>
<dbReference type="Pfam" id="PF07728">
    <property type="entry name" value="AAA_5"/>
    <property type="match status" value="1"/>
</dbReference>
<proteinExistence type="predicted"/>